<protein>
    <recommendedName>
        <fullName evidence="2 5">Elongation factor Ts</fullName>
        <shortName evidence="5">EF-Ts</shortName>
    </recommendedName>
</protein>
<dbReference type="PROSITE" id="PS01127">
    <property type="entry name" value="EF_TS_2"/>
    <property type="match status" value="1"/>
</dbReference>
<accession>A0A2K1NYB9</accession>
<dbReference type="InterPro" id="IPR009060">
    <property type="entry name" value="UBA-like_sf"/>
</dbReference>
<dbReference type="InterPro" id="IPR014039">
    <property type="entry name" value="Transl_elong_EFTs/EF1B_dimer"/>
</dbReference>
<evidence type="ECO:0000256" key="1">
    <source>
        <dbReference type="ARBA" id="ARBA00005532"/>
    </source>
</evidence>
<evidence type="ECO:0000256" key="2">
    <source>
        <dbReference type="ARBA" id="ARBA00016956"/>
    </source>
</evidence>
<dbReference type="Gene3D" id="3.30.479.20">
    <property type="entry name" value="Elongation factor Ts, dimerisation domain"/>
    <property type="match status" value="1"/>
</dbReference>
<comment type="caution">
    <text evidence="9">The sequence shown here is derived from an EMBL/GenBank/DDBJ whole genome shotgun (WGS) entry which is preliminary data.</text>
</comment>
<proteinExistence type="inferred from homology"/>
<dbReference type="FunFam" id="1.10.286.20:FF:000001">
    <property type="entry name" value="Elongation factor Ts"/>
    <property type="match status" value="1"/>
</dbReference>
<dbReference type="FunFam" id="1.10.8.10:FF:000001">
    <property type="entry name" value="Elongation factor Ts"/>
    <property type="match status" value="1"/>
</dbReference>
<reference evidence="9 10" key="1">
    <citation type="submission" date="2013-12" db="EMBL/GenBank/DDBJ databases">
        <title>Comparative genomics of Petrotoga isolates.</title>
        <authorList>
            <person name="Nesbo C.L."/>
            <person name="Charchuk R."/>
            <person name="Chow K."/>
        </authorList>
    </citation>
    <scope>NUCLEOTIDE SEQUENCE [LARGE SCALE GENOMIC DNA]</scope>
    <source>
        <strain evidence="9 10">DSM 13574</strain>
    </source>
</reference>
<sequence length="197" mass="22242">MDVSIEKIKNLRASTGAGMLDCKNALEEANGDIDKAVEILRKKGSIKAAKKAGRVTNEGIVYSYIHHNEKIGVLLLLGCETDFVARTDDFHDLAKKISLQIASMKPKWISREEVPQEIIDKEKEIYMEELKDSNKPENIKEKIVENKLEKFYTENCLLDQEYVFGEGESIKDIISSMIAKVGENITVDKFARFAIGE</sequence>
<evidence type="ECO:0000256" key="4">
    <source>
        <dbReference type="ARBA" id="ARBA00022917"/>
    </source>
</evidence>
<evidence type="ECO:0000313" key="10">
    <source>
        <dbReference type="Proteomes" id="UP000236434"/>
    </source>
</evidence>
<comment type="subcellular location">
    <subcellularLocation>
        <location evidence="5 7">Cytoplasm</location>
    </subcellularLocation>
</comment>
<organism evidence="9 10">
    <name type="scientific">Petrotoga olearia DSM 13574</name>
    <dbReference type="NCBI Taxonomy" id="1122955"/>
    <lineage>
        <taxon>Bacteria</taxon>
        <taxon>Thermotogati</taxon>
        <taxon>Thermotogota</taxon>
        <taxon>Thermotogae</taxon>
        <taxon>Petrotogales</taxon>
        <taxon>Petrotogaceae</taxon>
        <taxon>Petrotoga</taxon>
    </lineage>
</organism>
<dbReference type="SUPFAM" id="SSF46934">
    <property type="entry name" value="UBA-like"/>
    <property type="match status" value="1"/>
</dbReference>
<dbReference type="CDD" id="cd14275">
    <property type="entry name" value="UBA_EF-Ts"/>
    <property type="match status" value="1"/>
</dbReference>
<name>A0A2K1NYB9_9BACT</name>
<dbReference type="NCBIfam" id="TIGR00116">
    <property type="entry name" value="tsf"/>
    <property type="match status" value="1"/>
</dbReference>
<dbReference type="PANTHER" id="PTHR11741:SF0">
    <property type="entry name" value="ELONGATION FACTOR TS, MITOCHONDRIAL"/>
    <property type="match status" value="1"/>
</dbReference>
<evidence type="ECO:0000256" key="5">
    <source>
        <dbReference type="HAMAP-Rule" id="MF_00050"/>
    </source>
</evidence>
<keyword evidence="5" id="KW-0963">Cytoplasm</keyword>
<dbReference type="PANTHER" id="PTHR11741">
    <property type="entry name" value="ELONGATION FACTOR TS"/>
    <property type="match status" value="1"/>
</dbReference>
<comment type="function">
    <text evidence="5 6">Associates with the EF-Tu.GDP complex and induces the exchange of GDP to GTP. It remains bound to the aminoacyl-tRNA.EF-Tu.GTP complex up to the GTP hydrolysis stage on the ribosome.</text>
</comment>
<dbReference type="GO" id="GO:0005737">
    <property type="term" value="C:cytoplasm"/>
    <property type="evidence" value="ECO:0007669"/>
    <property type="project" value="UniProtKB-SubCell"/>
</dbReference>
<evidence type="ECO:0000256" key="6">
    <source>
        <dbReference type="RuleBase" id="RU000642"/>
    </source>
</evidence>
<dbReference type="InterPro" id="IPR001816">
    <property type="entry name" value="Transl_elong_EFTs/EF1B"/>
</dbReference>
<evidence type="ECO:0000259" key="8">
    <source>
        <dbReference type="Pfam" id="PF00889"/>
    </source>
</evidence>
<dbReference type="EMBL" id="AZRL01000021">
    <property type="protein sequence ID" value="PNR95467.1"/>
    <property type="molecule type" value="Genomic_DNA"/>
</dbReference>
<dbReference type="HAMAP" id="MF_00050">
    <property type="entry name" value="EF_Ts"/>
    <property type="match status" value="1"/>
</dbReference>
<dbReference type="AlphaFoldDB" id="A0A2K1NYB9"/>
<dbReference type="Gene3D" id="1.10.8.10">
    <property type="entry name" value="DNA helicase RuvA subunit, C-terminal domain"/>
    <property type="match status" value="1"/>
</dbReference>
<feature type="domain" description="Translation elongation factor EFTs/EF1B dimerisation" evidence="8">
    <location>
        <begin position="33"/>
        <end position="197"/>
    </location>
</feature>
<dbReference type="InterPro" id="IPR036402">
    <property type="entry name" value="EF-Ts_dimer_sf"/>
</dbReference>
<dbReference type="OrthoDB" id="9808348at2"/>
<dbReference type="PROSITE" id="PS01126">
    <property type="entry name" value="EF_TS_1"/>
    <property type="match status" value="1"/>
</dbReference>
<feature type="region of interest" description="Involved in Mg(2+) ion dislocation from EF-Tu" evidence="5">
    <location>
        <begin position="81"/>
        <end position="84"/>
    </location>
</feature>
<dbReference type="InterPro" id="IPR018101">
    <property type="entry name" value="Transl_elong_Ts_CS"/>
</dbReference>
<dbReference type="Pfam" id="PF00889">
    <property type="entry name" value="EF_TS"/>
    <property type="match status" value="1"/>
</dbReference>
<gene>
    <name evidence="5 9" type="primary">tsf</name>
    <name evidence="9" type="ORF">X929_07675</name>
</gene>
<evidence type="ECO:0000256" key="7">
    <source>
        <dbReference type="RuleBase" id="RU000643"/>
    </source>
</evidence>
<keyword evidence="4 5" id="KW-0648">Protein biosynthesis</keyword>
<evidence type="ECO:0000256" key="3">
    <source>
        <dbReference type="ARBA" id="ARBA00022768"/>
    </source>
</evidence>
<dbReference type="Proteomes" id="UP000236434">
    <property type="component" value="Unassembled WGS sequence"/>
</dbReference>
<dbReference type="GO" id="GO:0003746">
    <property type="term" value="F:translation elongation factor activity"/>
    <property type="evidence" value="ECO:0007669"/>
    <property type="project" value="UniProtKB-UniRule"/>
</dbReference>
<keyword evidence="3 5" id="KW-0251">Elongation factor</keyword>
<dbReference type="RefSeq" id="WP_103067391.1">
    <property type="nucleotide sequence ID" value="NZ_AZRL01000021.1"/>
</dbReference>
<dbReference type="Gene3D" id="1.10.286.20">
    <property type="match status" value="1"/>
</dbReference>
<comment type="similarity">
    <text evidence="1 5 6">Belongs to the EF-Ts family.</text>
</comment>
<evidence type="ECO:0000313" key="9">
    <source>
        <dbReference type="EMBL" id="PNR95467.1"/>
    </source>
</evidence>
<dbReference type="SUPFAM" id="SSF54713">
    <property type="entry name" value="Elongation factor Ts (EF-Ts), dimerisation domain"/>
    <property type="match status" value="1"/>
</dbReference>